<organism evidence="11 12">
    <name type="scientific">Pleurodeles waltl</name>
    <name type="common">Iberian ribbed newt</name>
    <dbReference type="NCBI Taxonomy" id="8319"/>
    <lineage>
        <taxon>Eukaryota</taxon>
        <taxon>Metazoa</taxon>
        <taxon>Chordata</taxon>
        <taxon>Craniata</taxon>
        <taxon>Vertebrata</taxon>
        <taxon>Euteleostomi</taxon>
        <taxon>Amphibia</taxon>
        <taxon>Batrachia</taxon>
        <taxon>Caudata</taxon>
        <taxon>Salamandroidea</taxon>
        <taxon>Salamandridae</taxon>
        <taxon>Pleurodelinae</taxon>
        <taxon>Pleurodeles</taxon>
    </lineage>
</organism>
<dbReference type="GO" id="GO:0005794">
    <property type="term" value="C:Golgi apparatus"/>
    <property type="evidence" value="ECO:0007669"/>
    <property type="project" value="TreeGrafter"/>
</dbReference>
<dbReference type="InterPro" id="IPR004331">
    <property type="entry name" value="SPX_dom"/>
</dbReference>
<dbReference type="GO" id="GO:0005886">
    <property type="term" value="C:plasma membrane"/>
    <property type="evidence" value="ECO:0007669"/>
    <property type="project" value="TreeGrafter"/>
</dbReference>
<dbReference type="PANTHER" id="PTHR10783">
    <property type="entry name" value="XENOTROPIC AND POLYTROPIC RETROVIRUS RECEPTOR 1-RELATED"/>
    <property type="match status" value="1"/>
</dbReference>
<keyword evidence="3 8" id="KW-0812">Transmembrane</keyword>
<feature type="compositionally biased region" description="Basic residues" evidence="7">
    <location>
        <begin position="626"/>
        <end position="639"/>
    </location>
</feature>
<dbReference type="Pfam" id="PF03105">
    <property type="entry name" value="SPX"/>
    <property type="match status" value="1"/>
</dbReference>
<dbReference type="PROSITE" id="PS51380">
    <property type="entry name" value="EXS"/>
    <property type="match status" value="1"/>
</dbReference>
<gene>
    <name evidence="11" type="ORF">NDU88_012395</name>
</gene>
<feature type="domain" description="SPX" evidence="10">
    <location>
        <begin position="1"/>
        <end position="147"/>
    </location>
</feature>
<comment type="subcellular location">
    <subcellularLocation>
        <location evidence="1">Membrane</location>
        <topology evidence="1">Multi-pass membrane protein</topology>
    </subcellularLocation>
</comment>
<dbReference type="AlphaFoldDB" id="A0AAV7R5Q0"/>
<evidence type="ECO:0000313" key="12">
    <source>
        <dbReference type="Proteomes" id="UP001066276"/>
    </source>
</evidence>
<feature type="region of interest" description="Disordered" evidence="7">
    <location>
        <begin position="616"/>
        <end position="639"/>
    </location>
</feature>
<comment type="caution">
    <text evidence="11">The sequence shown here is derived from an EMBL/GenBank/DDBJ whole genome shotgun (WGS) entry which is preliminary data.</text>
</comment>
<evidence type="ECO:0000256" key="4">
    <source>
        <dbReference type="ARBA" id="ARBA00022989"/>
    </source>
</evidence>
<proteinExistence type="inferred from homology"/>
<feature type="transmembrane region" description="Helical" evidence="8">
    <location>
        <begin position="207"/>
        <end position="228"/>
    </location>
</feature>
<dbReference type="InterPro" id="IPR004342">
    <property type="entry name" value="EXS_C"/>
</dbReference>
<evidence type="ECO:0000313" key="11">
    <source>
        <dbReference type="EMBL" id="KAJ1146113.1"/>
    </source>
</evidence>
<sequence>MLYSANDTTPAGEDAEPSILQRQFASFEETFFQTCEKELTKVNNFYAEKLAEAQRRLTTLETELELVSEAPQEDAIGLGKQKRLLRRNSSNRAQHKTMCDLKLAFSELYLSLVLLENYQNLNYMGFHKITKKHDKLFGVYRGSEWTAAHVDTSPFHTSKKNDQLIQDVESLVTAQLEGGDRQKAMKRLRVPPLGAAQSVPVWTTFRVGVYSGMIVAFTVLIVFTVLHQSKDHIIWPLLRLYRGGFLIIESLFLLGINNYGWRKAGVNHILIFELDPRNHLSFQHLFELSGVLGVAWCVSVLSCLYGDCLPVPLQLNPLAFYLLMVFLLINPTKTFYYKSRMWLLNLMCKVFTAPFHKVGFPDFWLADQLNSLTPVFVDTWMLSCFYFQDVNWQNPKGLFQPPAGTGSVGSRSSGVIGLIQCIPPWLRFAQCLRRYHDSGSRFPHLANAAKYATVFIMVALAILCSGDKDASGGASVCFYLWVGAACASTVVTTTWDLRMDWGLLDRSCHENRFLREETVYPKKVYYYFAILGDVLLRITWVINIFLSQDRHSAAVELTTCTFTALEVFRRFIWNFFRLENEHLNNCGQFRAVRDISIAPLHIDNQTALEQIMDQEDEVRNHGKGQGSRRRTKFSLKRPR</sequence>
<dbReference type="PROSITE" id="PS51382">
    <property type="entry name" value="SPX"/>
    <property type="match status" value="1"/>
</dbReference>
<keyword evidence="5 8" id="KW-0472">Membrane</keyword>
<feature type="transmembrane region" description="Helical" evidence="8">
    <location>
        <begin position="448"/>
        <end position="464"/>
    </location>
</feature>
<dbReference type="Proteomes" id="UP001066276">
    <property type="component" value="Chromosome 6"/>
</dbReference>
<evidence type="ECO:0000259" key="10">
    <source>
        <dbReference type="PROSITE" id="PS51382"/>
    </source>
</evidence>
<dbReference type="Pfam" id="PF03124">
    <property type="entry name" value="EXS"/>
    <property type="match status" value="1"/>
</dbReference>
<keyword evidence="12" id="KW-1185">Reference proteome</keyword>
<dbReference type="GO" id="GO:0000822">
    <property type="term" value="F:inositol hexakisphosphate binding"/>
    <property type="evidence" value="ECO:0007669"/>
    <property type="project" value="TreeGrafter"/>
</dbReference>
<feature type="transmembrane region" description="Helical" evidence="8">
    <location>
        <begin position="240"/>
        <end position="261"/>
    </location>
</feature>
<keyword evidence="4 8" id="KW-1133">Transmembrane helix</keyword>
<evidence type="ECO:0000256" key="5">
    <source>
        <dbReference type="ARBA" id="ARBA00023136"/>
    </source>
</evidence>
<evidence type="ECO:0008006" key="13">
    <source>
        <dbReference type="Google" id="ProtNLM"/>
    </source>
</evidence>
<keyword evidence="6" id="KW-0175">Coiled coil</keyword>
<feature type="coiled-coil region" evidence="6">
    <location>
        <begin position="36"/>
        <end position="70"/>
    </location>
</feature>
<dbReference type="EMBL" id="JANPWB010000010">
    <property type="protein sequence ID" value="KAJ1146113.1"/>
    <property type="molecule type" value="Genomic_DNA"/>
</dbReference>
<evidence type="ECO:0000256" key="3">
    <source>
        <dbReference type="ARBA" id="ARBA00022692"/>
    </source>
</evidence>
<feature type="domain" description="EXS" evidence="9">
    <location>
        <begin position="407"/>
        <end position="610"/>
    </location>
</feature>
<name>A0AAV7R5Q0_PLEWA</name>
<evidence type="ECO:0000256" key="6">
    <source>
        <dbReference type="SAM" id="Coils"/>
    </source>
</evidence>
<accession>A0AAV7R5Q0</accession>
<evidence type="ECO:0000259" key="9">
    <source>
        <dbReference type="PROSITE" id="PS51380"/>
    </source>
</evidence>
<dbReference type="GO" id="GO:0006817">
    <property type="term" value="P:phosphate ion transport"/>
    <property type="evidence" value="ECO:0007669"/>
    <property type="project" value="TreeGrafter"/>
</dbReference>
<feature type="transmembrane region" description="Helical" evidence="8">
    <location>
        <begin position="524"/>
        <end position="546"/>
    </location>
</feature>
<evidence type="ECO:0000256" key="7">
    <source>
        <dbReference type="SAM" id="MobiDB-lite"/>
    </source>
</evidence>
<comment type="similarity">
    <text evidence="2">Belongs to the SYG1 (TC 2.A.94) family.</text>
</comment>
<protein>
    <recommendedName>
        <fullName evidence="13">Xenotropic and polytropic retrovirus receptor 1</fullName>
    </recommendedName>
</protein>
<dbReference type="GO" id="GO:0016036">
    <property type="term" value="P:cellular response to phosphate starvation"/>
    <property type="evidence" value="ECO:0007669"/>
    <property type="project" value="TreeGrafter"/>
</dbReference>
<evidence type="ECO:0000256" key="2">
    <source>
        <dbReference type="ARBA" id="ARBA00009665"/>
    </source>
</evidence>
<feature type="transmembrane region" description="Helical" evidence="8">
    <location>
        <begin position="318"/>
        <end position="337"/>
    </location>
</feature>
<feature type="transmembrane region" description="Helical" evidence="8">
    <location>
        <begin position="476"/>
        <end position="495"/>
    </location>
</feature>
<evidence type="ECO:0000256" key="1">
    <source>
        <dbReference type="ARBA" id="ARBA00004141"/>
    </source>
</evidence>
<reference evidence="11" key="1">
    <citation type="journal article" date="2022" name="bioRxiv">
        <title>Sequencing and chromosome-scale assembly of the giantPleurodeles waltlgenome.</title>
        <authorList>
            <person name="Brown T."/>
            <person name="Elewa A."/>
            <person name="Iarovenko S."/>
            <person name="Subramanian E."/>
            <person name="Araus A.J."/>
            <person name="Petzold A."/>
            <person name="Susuki M."/>
            <person name="Suzuki K.-i.T."/>
            <person name="Hayashi T."/>
            <person name="Toyoda A."/>
            <person name="Oliveira C."/>
            <person name="Osipova E."/>
            <person name="Leigh N.D."/>
            <person name="Simon A."/>
            <person name="Yun M.H."/>
        </authorList>
    </citation>
    <scope>NUCLEOTIDE SEQUENCE</scope>
    <source>
        <strain evidence="11">20211129_DDA</strain>
        <tissue evidence="11">Liver</tissue>
    </source>
</reference>
<feature type="transmembrane region" description="Helical" evidence="8">
    <location>
        <begin position="281"/>
        <end position="306"/>
    </location>
</feature>
<dbReference type="PANTHER" id="PTHR10783:SF103">
    <property type="entry name" value="SOLUTE CARRIER FAMILY 53 MEMBER 1"/>
    <property type="match status" value="1"/>
</dbReference>
<evidence type="ECO:0000256" key="8">
    <source>
        <dbReference type="SAM" id="Phobius"/>
    </source>
</evidence>